<dbReference type="InterPro" id="IPR036875">
    <property type="entry name" value="Znf_CCHC_sf"/>
</dbReference>
<evidence type="ECO:0000313" key="5">
    <source>
        <dbReference type="Proteomes" id="UP001231189"/>
    </source>
</evidence>
<feature type="region of interest" description="Disordered" evidence="2">
    <location>
        <begin position="20"/>
        <end position="66"/>
    </location>
</feature>
<dbReference type="Pfam" id="PF03372">
    <property type="entry name" value="Exo_endo_phos"/>
    <property type="match status" value="1"/>
</dbReference>
<gene>
    <name evidence="4" type="ORF">QYE76_004241</name>
</gene>
<dbReference type="Gene3D" id="4.10.60.10">
    <property type="entry name" value="Zinc finger, CCHC-type"/>
    <property type="match status" value="1"/>
</dbReference>
<reference evidence="4" key="1">
    <citation type="submission" date="2023-07" db="EMBL/GenBank/DDBJ databases">
        <title>A chromosome-level genome assembly of Lolium multiflorum.</title>
        <authorList>
            <person name="Chen Y."/>
            <person name="Copetti D."/>
            <person name="Kolliker R."/>
            <person name="Studer B."/>
        </authorList>
    </citation>
    <scope>NUCLEOTIDE SEQUENCE</scope>
    <source>
        <strain evidence="4">02402/16</strain>
        <tissue evidence="4">Leaf</tissue>
    </source>
</reference>
<dbReference type="InterPro" id="IPR053253">
    <property type="entry name" value="Sex_diff_modulator"/>
</dbReference>
<dbReference type="GO" id="GO:0003824">
    <property type="term" value="F:catalytic activity"/>
    <property type="evidence" value="ECO:0007669"/>
    <property type="project" value="InterPro"/>
</dbReference>
<dbReference type="PROSITE" id="PS50158">
    <property type="entry name" value="ZF_CCHC"/>
    <property type="match status" value="1"/>
</dbReference>
<dbReference type="GO" id="GO:0008270">
    <property type="term" value="F:zinc ion binding"/>
    <property type="evidence" value="ECO:0007669"/>
    <property type="project" value="UniProtKB-KW"/>
</dbReference>
<accession>A0AAD8W2A1</accession>
<dbReference type="InterPro" id="IPR036691">
    <property type="entry name" value="Endo/exonu/phosph_ase_sf"/>
</dbReference>
<dbReference type="GO" id="GO:0003676">
    <property type="term" value="F:nucleic acid binding"/>
    <property type="evidence" value="ECO:0007669"/>
    <property type="project" value="InterPro"/>
</dbReference>
<dbReference type="InterPro" id="IPR001878">
    <property type="entry name" value="Znf_CCHC"/>
</dbReference>
<dbReference type="Pfam" id="PF00098">
    <property type="entry name" value="zf-CCHC"/>
    <property type="match status" value="1"/>
</dbReference>
<dbReference type="PANTHER" id="PTHR33087">
    <property type="entry name" value="OS07G0539200 PROTEIN"/>
    <property type="match status" value="1"/>
</dbReference>
<evidence type="ECO:0000313" key="4">
    <source>
        <dbReference type="EMBL" id="KAK1629926.1"/>
    </source>
</evidence>
<proteinExistence type="predicted"/>
<dbReference type="EMBL" id="JAUUTY010000005">
    <property type="protein sequence ID" value="KAK1629926.1"/>
    <property type="molecule type" value="Genomic_DNA"/>
</dbReference>
<feature type="compositionally biased region" description="Low complexity" evidence="2">
    <location>
        <begin position="45"/>
        <end position="66"/>
    </location>
</feature>
<dbReference type="Proteomes" id="UP001231189">
    <property type="component" value="Unassembled WGS sequence"/>
</dbReference>
<keyword evidence="5" id="KW-1185">Reference proteome</keyword>
<dbReference type="PANTHER" id="PTHR33087:SF31">
    <property type="entry name" value="OS06G0482850 PROTEIN"/>
    <property type="match status" value="1"/>
</dbReference>
<dbReference type="SMART" id="SM00343">
    <property type="entry name" value="ZnF_C2HC"/>
    <property type="match status" value="2"/>
</dbReference>
<evidence type="ECO:0000259" key="3">
    <source>
        <dbReference type="PROSITE" id="PS50158"/>
    </source>
</evidence>
<name>A0AAD8W2A1_LOLMU</name>
<dbReference type="InterPro" id="IPR005135">
    <property type="entry name" value="Endo/exonuclease/phosphatase"/>
</dbReference>
<evidence type="ECO:0000256" key="2">
    <source>
        <dbReference type="SAM" id="MobiDB-lite"/>
    </source>
</evidence>
<evidence type="ECO:0000256" key="1">
    <source>
        <dbReference type="PROSITE-ProRule" id="PRU00047"/>
    </source>
</evidence>
<feature type="compositionally biased region" description="Pro residues" evidence="2">
    <location>
        <begin position="33"/>
        <end position="44"/>
    </location>
</feature>
<feature type="region of interest" description="Disordered" evidence="2">
    <location>
        <begin position="886"/>
        <end position="947"/>
    </location>
</feature>
<protein>
    <recommendedName>
        <fullName evidence="3">CCHC-type domain-containing protein</fullName>
    </recommendedName>
</protein>
<comment type="caution">
    <text evidence="4">The sequence shown here is derived from an EMBL/GenBank/DDBJ whole genome shotgun (WGS) entry which is preliminary data.</text>
</comment>
<dbReference type="SUPFAM" id="SSF56219">
    <property type="entry name" value="DNase I-like"/>
    <property type="match status" value="1"/>
</dbReference>
<feature type="region of interest" description="Disordered" evidence="2">
    <location>
        <begin position="166"/>
        <end position="308"/>
    </location>
</feature>
<organism evidence="4 5">
    <name type="scientific">Lolium multiflorum</name>
    <name type="common">Italian ryegrass</name>
    <name type="synonym">Lolium perenne subsp. multiflorum</name>
    <dbReference type="NCBI Taxonomy" id="4521"/>
    <lineage>
        <taxon>Eukaryota</taxon>
        <taxon>Viridiplantae</taxon>
        <taxon>Streptophyta</taxon>
        <taxon>Embryophyta</taxon>
        <taxon>Tracheophyta</taxon>
        <taxon>Spermatophyta</taxon>
        <taxon>Magnoliopsida</taxon>
        <taxon>Liliopsida</taxon>
        <taxon>Poales</taxon>
        <taxon>Poaceae</taxon>
        <taxon>BOP clade</taxon>
        <taxon>Pooideae</taxon>
        <taxon>Poodae</taxon>
        <taxon>Poeae</taxon>
        <taxon>Poeae Chloroplast Group 2 (Poeae type)</taxon>
        <taxon>Loliodinae</taxon>
        <taxon>Loliinae</taxon>
        <taxon>Lolium</taxon>
    </lineage>
</organism>
<keyword evidence="1" id="KW-0479">Metal-binding</keyword>
<feature type="compositionally biased region" description="Basic and acidic residues" evidence="2">
    <location>
        <begin position="166"/>
        <end position="186"/>
    </location>
</feature>
<keyword evidence="1" id="KW-0863">Zinc-finger</keyword>
<feature type="domain" description="CCHC-type" evidence="3">
    <location>
        <begin position="155"/>
        <end position="170"/>
    </location>
</feature>
<keyword evidence="1" id="KW-0862">Zinc</keyword>
<sequence length="1329" mass="144639">MLYQRLAYYNMQWYAGSPQLRSGTPPVGACSRAPPPPLPRPPSSGPRGVVPQTSSPGGVVPPAAAARRPWGVDNGLRRLASTVVPGPSSPVAARIPARGAAPWIAARGRKRARKQQQTLPAWNIRSGLPTNLAGACFNCTRTCHISADCTYETVCLRCGEEGHHARECPQNRRTGGERHDNVRGERAIGPSAPAELPVQQRLGPRDQASVAAVERIPSPDGRDRGKAPMVPVEEAHPAYRIPAHQRLGLGRSPPRRARSPTPPRRARSPTPPRRARERSPSPPRRARERSPPPVESIGSRVAAQRDARGVVLPTAPPLAWDAACPSSSHLPTRGGSPCGGSRVHADAAAVGSLDARHAPGERRAGPPDRNQLARGVVVGCVFIPRSEEIDAAEDALRYALVAFVSGKRAYVTLREAGSALAERVPRAVDNFTVHRSRPADFLFVCSSRRVRDEILVADAPRGRDFSLRFSPWNRQLQAMHCKLRYRVHFEIQGVPAHAWNRSSAEAVLNSDAWVECIGASTAKREDLGLFKVVGWTDDLSVFPKDVDMLIEEPDDLMEEDEGLVLPGSALIPLEKTMLRYRVSVRVAHVEDMIPAADDKDGGRNDDKFGGGDRDAMLSAGVLVAVGAASRVAVTTAAQVLPWPALAPEEEEDGVAYVESGQCPARLSAESGQGLHAGEVVAGPSPNLLVGATPMANPPSPRVSCGLADPDIPGGSGSTLAPESCVAPHYTPSPTTFTWPLTPTGSINLGFILRETCFYTHHTFHLGFPTDMCFTRYHPLLAFGAMPAAIPASPRAPPMGIDPSKNVAPVHPFSPGVEPAPAWPLLSLETAGKPSLDWSLPNPKLPRVMEADSEWEEGECRTCRSSDSGFASDPDSVVRWKNCQLPDAGLLPSPAGSPRCLTPRSSSDESASVGSPRSVLDTFPVSISPRDRAGPSTRPPVMDQPRQPLSVDFTDFRDACRKHISPVLDMPAKKARKKKTYTGPVRRSGRIHGRLSAGAPFSQQQRTLMTRLGQAREGEVIGGDALDAYLDLFARPLRQQHLDVVLRLFGWTPTDLHSYHDAPVECLMRLAVSQAIWPSRAAVVCLQETKLAVISDRVVRECLGPAFDGFYYLPAGGTRGGILLAWQSAVVSVSNPHLSANTIMARVTIGEGRSWWFTGVYGPQHDIDKIAFLQELQDIRDLHAGPWVVAGDFNLIVDPRDKNQGILHRRMMGRFRRTLSNLELKEVYLNGRRFTWSNERAQPTLVKLDRVFTTVDWEELCPDAFLSAMSSGPSDHCPLLLSLAPDLHRGRRFQFQSFWPKMDGFLDVVREAWTTQSPDPNPLKLLDNKL</sequence>
<dbReference type="Gene3D" id="3.60.10.10">
    <property type="entry name" value="Endonuclease/exonuclease/phosphatase"/>
    <property type="match status" value="1"/>
</dbReference>
<feature type="compositionally biased region" description="Polar residues" evidence="2">
    <location>
        <begin position="902"/>
        <end position="914"/>
    </location>
</feature>
<dbReference type="SUPFAM" id="SSF57756">
    <property type="entry name" value="Retrovirus zinc finger-like domains"/>
    <property type="match status" value="1"/>
</dbReference>